<dbReference type="RefSeq" id="WP_183412499.1">
    <property type="nucleotide sequence ID" value="NZ_JACHYB010000001.1"/>
</dbReference>
<evidence type="ECO:0000313" key="2">
    <source>
        <dbReference type="Proteomes" id="UP000544222"/>
    </source>
</evidence>
<reference evidence="1 2" key="1">
    <citation type="submission" date="2020-08" db="EMBL/GenBank/DDBJ databases">
        <title>Genomic Encyclopedia of Type Strains, Phase IV (KMG-IV): sequencing the most valuable type-strain genomes for metagenomic binning, comparative biology and taxonomic classification.</title>
        <authorList>
            <person name="Goeker M."/>
        </authorList>
    </citation>
    <scope>NUCLEOTIDE SEQUENCE [LARGE SCALE GENOMIC DNA]</scope>
    <source>
        <strain evidence="1 2">DSM 27471</strain>
    </source>
</reference>
<dbReference type="AlphaFoldDB" id="A0A7W5H1Q9"/>
<sequence length="142" mass="17061">MIKRIETIDKDGIKKTFDVLEEPLSVDKYQGVYFKIFEPNSKHWKHFVFKILFVQDSKILIYMIDNQNIPEVSRQGIVKSMIEEVRTTYKKTIISSTNINEFKHVDSEGRVNNVTKFWKKWAKENGQIQYNKNEGRFYYYFS</sequence>
<dbReference type="EMBL" id="JACHYB010000001">
    <property type="protein sequence ID" value="MBB3186636.1"/>
    <property type="molecule type" value="Genomic_DNA"/>
</dbReference>
<name>A0A7W5H1Q9_9PORP</name>
<gene>
    <name evidence="1" type="ORF">FHX64_000799</name>
</gene>
<protein>
    <recommendedName>
        <fullName evidence="3">N-acetyltransferase domain-containing protein</fullName>
    </recommendedName>
</protein>
<accession>A0A7W5H1Q9</accession>
<evidence type="ECO:0008006" key="3">
    <source>
        <dbReference type="Google" id="ProtNLM"/>
    </source>
</evidence>
<comment type="caution">
    <text evidence="1">The sequence shown here is derived from an EMBL/GenBank/DDBJ whole genome shotgun (WGS) entry which is preliminary data.</text>
</comment>
<proteinExistence type="predicted"/>
<dbReference type="Proteomes" id="UP000544222">
    <property type="component" value="Unassembled WGS sequence"/>
</dbReference>
<keyword evidence="2" id="KW-1185">Reference proteome</keyword>
<organism evidence="1 2">
    <name type="scientific">Microbacter margulisiae</name>
    <dbReference type="NCBI Taxonomy" id="1350067"/>
    <lineage>
        <taxon>Bacteria</taxon>
        <taxon>Pseudomonadati</taxon>
        <taxon>Bacteroidota</taxon>
        <taxon>Bacteroidia</taxon>
        <taxon>Bacteroidales</taxon>
        <taxon>Porphyromonadaceae</taxon>
        <taxon>Microbacter</taxon>
    </lineage>
</organism>
<evidence type="ECO:0000313" key="1">
    <source>
        <dbReference type="EMBL" id="MBB3186636.1"/>
    </source>
</evidence>